<name>A0ABU8B8G9_9BRAD</name>
<organism evidence="2 3">
    <name type="scientific">Bradyrhizobium algeriense</name>
    <dbReference type="NCBI Taxonomy" id="634784"/>
    <lineage>
        <taxon>Bacteria</taxon>
        <taxon>Pseudomonadati</taxon>
        <taxon>Pseudomonadota</taxon>
        <taxon>Alphaproteobacteria</taxon>
        <taxon>Hyphomicrobiales</taxon>
        <taxon>Nitrobacteraceae</taxon>
        <taxon>Bradyrhizobium</taxon>
    </lineage>
</organism>
<dbReference type="EMBL" id="JAZHRV010000001">
    <property type="protein sequence ID" value="MEH2554830.1"/>
    <property type="molecule type" value="Genomic_DNA"/>
</dbReference>
<gene>
    <name evidence="2" type="ORF">V1286_002359</name>
</gene>
<feature type="transmembrane region" description="Helical" evidence="1">
    <location>
        <begin position="241"/>
        <end position="262"/>
    </location>
</feature>
<sequence length="299" mass="32035">MDVESRLKTALDESRLLILGAQVLFGFQFEAVFQERFPDVSDAARHMHGAGLVLMLMSISLLIAPSLFHQIIFAGDSRVGAIATATTLAGISLLPLTVGLGISAFVALEHIFGRTFAIAAGSSFTAVGLALLYGLGFALRRDRKNQMQEMSNETSLKSKIEQMLTEARVIIPGGQALLGFQLIATFTKAFNELPDLFKYIHCAALCAVALAVILLMTPAAVHRLGFQGEDDPDFFEIGSRLVIAASIPLAIGIAADVAVVFFKTTDDTVIALSAGAIALVALLAFWLVYPIWHRARVSG</sequence>
<reference evidence="2 3" key="1">
    <citation type="submission" date="2024-02" db="EMBL/GenBank/DDBJ databases">
        <title>Adaptive strategies in a cosmopolitan and abundant soil bacterium.</title>
        <authorList>
            <person name="Carini P."/>
        </authorList>
    </citation>
    <scope>NUCLEOTIDE SEQUENCE [LARGE SCALE GENOMIC DNA]</scope>
    <source>
        <strain evidence="2 3">AZCC 1608</strain>
    </source>
</reference>
<keyword evidence="1" id="KW-0472">Membrane</keyword>
<feature type="transmembrane region" description="Helical" evidence="1">
    <location>
        <begin position="196"/>
        <end position="221"/>
    </location>
</feature>
<evidence type="ECO:0000313" key="3">
    <source>
        <dbReference type="Proteomes" id="UP001364224"/>
    </source>
</evidence>
<proteinExistence type="predicted"/>
<keyword evidence="1" id="KW-0812">Transmembrane</keyword>
<dbReference type="InterPro" id="IPR046291">
    <property type="entry name" value="DUF6328"/>
</dbReference>
<feature type="transmembrane region" description="Helical" evidence="1">
    <location>
        <begin position="80"/>
        <end position="104"/>
    </location>
</feature>
<evidence type="ECO:0000313" key="2">
    <source>
        <dbReference type="EMBL" id="MEH2554830.1"/>
    </source>
</evidence>
<evidence type="ECO:0000256" key="1">
    <source>
        <dbReference type="SAM" id="Phobius"/>
    </source>
</evidence>
<dbReference type="Pfam" id="PF19853">
    <property type="entry name" value="DUF6328"/>
    <property type="match status" value="2"/>
</dbReference>
<comment type="caution">
    <text evidence="2">The sequence shown here is derived from an EMBL/GenBank/DDBJ whole genome shotgun (WGS) entry which is preliminary data.</text>
</comment>
<keyword evidence="1" id="KW-1133">Transmembrane helix</keyword>
<dbReference type="RefSeq" id="WP_334479676.1">
    <property type="nucleotide sequence ID" value="NZ_JAZHRV010000001.1"/>
</dbReference>
<dbReference type="Proteomes" id="UP001364224">
    <property type="component" value="Unassembled WGS sequence"/>
</dbReference>
<feature type="transmembrane region" description="Helical" evidence="1">
    <location>
        <begin position="46"/>
        <end position="68"/>
    </location>
</feature>
<accession>A0ABU8B8G9</accession>
<keyword evidence="3" id="KW-1185">Reference proteome</keyword>
<protein>
    <submittedName>
        <fullName evidence="2">Uncharacterized protein</fullName>
    </submittedName>
</protein>
<feature type="transmembrane region" description="Helical" evidence="1">
    <location>
        <begin position="116"/>
        <end position="139"/>
    </location>
</feature>
<feature type="transmembrane region" description="Helical" evidence="1">
    <location>
        <begin position="268"/>
        <end position="289"/>
    </location>
</feature>